<evidence type="ECO:0000313" key="3">
    <source>
        <dbReference type="EMBL" id="KAF5351754.1"/>
    </source>
</evidence>
<evidence type="ECO:0000256" key="1">
    <source>
        <dbReference type="SAM" id="MobiDB-lite"/>
    </source>
</evidence>
<evidence type="ECO:0000256" key="2">
    <source>
        <dbReference type="SAM" id="Phobius"/>
    </source>
</evidence>
<accession>A0A8H5D140</accession>
<comment type="caution">
    <text evidence="3">The sequence shown here is derived from an EMBL/GenBank/DDBJ whole genome shotgun (WGS) entry which is preliminary data.</text>
</comment>
<feature type="transmembrane region" description="Helical" evidence="2">
    <location>
        <begin position="30"/>
        <end position="53"/>
    </location>
</feature>
<feature type="region of interest" description="Disordered" evidence="1">
    <location>
        <begin position="143"/>
        <end position="167"/>
    </location>
</feature>
<dbReference type="AlphaFoldDB" id="A0A8H5D140"/>
<feature type="transmembrane region" description="Helical" evidence="2">
    <location>
        <begin position="65"/>
        <end position="83"/>
    </location>
</feature>
<gene>
    <name evidence="3" type="ORF">D9756_007416</name>
</gene>
<sequence>MDPGDLRLPAILDPILTYLADTLPPPLYNFILNFLSHCLALFSTLLSLILALLSRSPAEWNAQTILPPLIGLLAAYLALASIYRTTTWMIRTSFWLAKWGIILGAIVAGMGWYMGATQTGGMVTSSLVSHVGNLLMDAINGHDRNAVGGKRESSRSRSKSTKGPKAWESFDRHREWQYNEDHGEAEQGSDLERLFDNLMGMAGQMLREETWWPGHRTAEDGTGGRATNERDRTQGKTNSKSRSR</sequence>
<organism evidence="3 4">
    <name type="scientific">Leucocoprinus leucothites</name>
    <dbReference type="NCBI Taxonomy" id="201217"/>
    <lineage>
        <taxon>Eukaryota</taxon>
        <taxon>Fungi</taxon>
        <taxon>Dikarya</taxon>
        <taxon>Basidiomycota</taxon>
        <taxon>Agaricomycotina</taxon>
        <taxon>Agaricomycetes</taxon>
        <taxon>Agaricomycetidae</taxon>
        <taxon>Agaricales</taxon>
        <taxon>Agaricineae</taxon>
        <taxon>Agaricaceae</taxon>
        <taxon>Leucocoprinus</taxon>
    </lineage>
</organism>
<keyword evidence="4" id="KW-1185">Reference proteome</keyword>
<keyword evidence="2" id="KW-1133">Transmembrane helix</keyword>
<evidence type="ECO:0000313" key="4">
    <source>
        <dbReference type="Proteomes" id="UP000559027"/>
    </source>
</evidence>
<keyword evidence="2" id="KW-0472">Membrane</keyword>
<feature type="region of interest" description="Disordered" evidence="1">
    <location>
        <begin position="208"/>
        <end position="244"/>
    </location>
</feature>
<keyword evidence="2" id="KW-0812">Transmembrane</keyword>
<name>A0A8H5D140_9AGAR</name>
<proteinExistence type="predicted"/>
<dbReference type="OrthoDB" id="2502792at2759"/>
<dbReference type="EMBL" id="JAACJO010000012">
    <property type="protein sequence ID" value="KAF5351754.1"/>
    <property type="molecule type" value="Genomic_DNA"/>
</dbReference>
<feature type="transmembrane region" description="Helical" evidence="2">
    <location>
        <begin position="95"/>
        <end position="115"/>
    </location>
</feature>
<reference evidence="3 4" key="1">
    <citation type="journal article" date="2020" name="ISME J.">
        <title>Uncovering the hidden diversity of litter-decomposition mechanisms in mushroom-forming fungi.</title>
        <authorList>
            <person name="Floudas D."/>
            <person name="Bentzer J."/>
            <person name="Ahren D."/>
            <person name="Johansson T."/>
            <person name="Persson P."/>
            <person name="Tunlid A."/>
        </authorList>
    </citation>
    <scope>NUCLEOTIDE SEQUENCE [LARGE SCALE GENOMIC DNA]</scope>
    <source>
        <strain evidence="3 4">CBS 146.42</strain>
    </source>
</reference>
<protein>
    <submittedName>
        <fullName evidence="3">Uncharacterized protein</fullName>
    </submittedName>
</protein>
<dbReference type="Proteomes" id="UP000559027">
    <property type="component" value="Unassembled WGS sequence"/>
</dbReference>
<feature type="compositionally biased region" description="Basic and acidic residues" evidence="1">
    <location>
        <begin position="143"/>
        <end position="155"/>
    </location>
</feature>